<dbReference type="EMBL" id="FQUW01000049">
    <property type="protein sequence ID" value="SHF66273.1"/>
    <property type="molecule type" value="Genomic_DNA"/>
</dbReference>
<sequence>MEVLYGESEKGFPRWLVERGILPNQKIEIPGHLDGLVSAGVVIERGGVRTYTLTRESLEKVWSVYGPPRKKKEGGGAWFDRFTRSSKRNAVEEYPDDDNPAVEELAVDGHRPHA</sequence>
<feature type="region of interest" description="Disordered" evidence="1">
    <location>
        <begin position="89"/>
        <end position="114"/>
    </location>
</feature>
<accession>A0A1M5DGX5</accession>
<organism evidence="2 3">
    <name type="scientific">Desulfofundulus australicus DSM 11792</name>
    <dbReference type="NCBI Taxonomy" id="1121425"/>
    <lineage>
        <taxon>Bacteria</taxon>
        <taxon>Bacillati</taxon>
        <taxon>Bacillota</taxon>
        <taxon>Clostridia</taxon>
        <taxon>Eubacteriales</taxon>
        <taxon>Peptococcaceae</taxon>
        <taxon>Desulfofundulus</taxon>
    </lineage>
</organism>
<dbReference type="Proteomes" id="UP000184196">
    <property type="component" value="Unassembled WGS sequence"/>
</dbReference>
<gene>
    <name evidence="2" type="ORF">SAMN02745218_02825</name>
</gene>
<evidence type="ECO:0000313" key="3">
    <source>
        <dbReference type="Proteomes" id="UP000184196"/>
    </source>
</evidence>
<reference evidence="3" key="1">
    <citation type="submission" date="2016-11" db="EMBL/GenBank/DDBJ databases">
        <authorList>
            <person name="Varghese N."/>
            <person name="Submissions S."/>
        </authorList>
    </citation>
    <scope>NUCLEOTIDE SEQUENCE [LARGE SCALE GENOMIC DNA]</scope>
    <source>
        <strain evidence="3">DSM 11792</strain>
    </source>
</reference>
<dbReference type="AlphaFoldDB" id="A0A1M5DGX5"/>
<keyword evidence="3" id="KW-1185">Reference proteome</keyword>
<name>A0A1M5DGX5_9FIRM</name>
<evidence type="ECO:0000313" key="2">
    <source>
        <dbReference type="EMBL" id="SHF66273.1"/>
    </source>
</evidence>
<proteinExistence type="predicted"/>
<protein>
    <submittedName>
        <fullName evidence="2">Uncharacterized protein</fullName>
    </submittedName>
</protein>
<evidence type="ECO:0000256" key="1">
    <source>
        <dbReference type="SAM" id="MobiDB-lite"/>
    </source>
</evidence>
<dbReference type="RefSeq" id="WP_073167405.1">
    <property type="nucleotide sequence ID" value="NZ_FQUW01000049.1"/>
</dbReference>